<evidence type="ECO:0000313" key="1">
    <source>
        <dbReference type="EMBL" id="VFS45152.1"/>
    </source>
</evidence>
<protein>
    <submittedName>
        <fullName evidence="1">Uncharacterized protein</fullName>
    </submittedName>
</protein>
<dbReference type="AlphaFoldDB" id="A0A484Z9N0"/>
<accession>A0A484Z9N0</accession>
<gene>
    <name evidence="1" type="ORF">NCTC12282_00024</name>
</gene>
<proteinExistence type="predicted"/>
<evidence type="ECO:0000313" key="2">
    <source>
        <dbReference type="Proteomes" id="UP000373449"/>
    </source>
</evidence>
<reference evidence="1 2" key="1">
    <citation type="submission" date="2019-03" db="EMBL/GenBank/DDBJ databases">
        <authorList>
            <consortium name="Pathogen Informatics"/>
        </authorList>
    </citation>
    <scope>NUCLEOTIDE SEQUENCE [LARGE SCALE GENOMIC DNA]</scope>
    <source>
        <strain evidence="1 2">NCTC12282</strain>
    </source>
</reference>
<name>A0A484Z9N0_9GAMM</name>
<dbReference type="Proteomes" id="UP000373449">
    <property type="component" value="Unassembled WGS sequence"/>
</dbReference>
<dbReference type="EMBL" id="CAADJA010000002">
    <property type="protein sequence ID" value="VFS45152.1"/>
    <property type="molecule type" value="Genomic_DNA"/>
</dbReference>
<organism evidence="1 2">
    <name type="scientific">Budvicia aquatica</name>
    <dbReference type="NCBI Taxonomy" id="82979"/>
    <lineage>
        <taxon>Bacteria</taxon>
        <taxon>Pseudomonadati</taxon>
        <taxon>Pseudomonadota</taxon>
        <taxon>Gammaproteobacteria</taxon>
        <taxon>Enterobacterales</taxon>
        <taxon>Budviciaceae</taxon>
        <taxon>Budvicia</taxon>
    </lineage>
</organism>
<sequence length="63" mass="7228">MSTVYRYEIVRINASPTMSANYLHTFVNPVFVGDKVNPNTQDSERLTVIAVEHYQESSVLYCE</sequence>